<dbReference type="RefSeq" id="WP_168987856.1">
    <property type="nucleotide sequence ID" value="NZ_CAWPHM010000267.1"/>
</dbReference>
<comment type="caution">
    <text evidence="3">The sequence shown here is derived from an EMBL/GenBank/DDBJ whole genome shotgun (WGS) entry which is preliminary data.</text>
</comment>
<organism evidence="3 4">
    <name type="scientific">Azoarcus taiwanensis</name>
    <dbReference type="NCBI Taxonomy" id="666964"/>
    <lineage>
        <taxon>Bacteria</taxon>
        <taxon>Pseudomonadati</taxon>
        <taxon>Pseudomonadota</taxon>
        <taxon>Betaproteobacteria</taxon>
        <taxon>Rhodocyclales</taxon>
        <taxon>Zoogloeaceae</taxon>
        <taxon>Azoarcus</taxon>
    </lineage>
</organism>
<gene>
    <name evidence="3" type="ORF">GPA21_08935</name>
</gene>
<keyword evidence="1" id="KW-0479">Metal-binding</keyword>
<dbReference type="Gene3D" id="3.20.20.60">
    <property type="entry name" value="Phosphoenolpyruvate-binding domains"/>
    <property type="match status" value="2"/>
</dbReference>
<name>A0A972JAH7_9RHOO</name>
<dbReference type="InterPro" id="IPR015813">
    <property type="entry name" value="Pyrv/PenolPyrv_kinase-like_dom"/>
</dbReference>
<feature type="domain" description="HpcH/HpaI aldolase/citrate lyase" evidence="2">
    <location>
        <begin position="8"/>
        <end position="153"/>
    </location>
</feature>
<dbReference type="SUPFAM" id="SSF51621">
    <property type="entry name" value="Phosphoenolpyruvate/pyruvate domain"/>
    <property type="match status" value="1"/>
</dbReference>
<dbReference type="InterPro" id="IPR005000">
    <property type="entry name" value="Aldolase/citrate-lyase_domain"/>
</dbReference>
<dbReference type="AlphaFoldDB" id="A0A972JAH7"/>
<protein>
    <submittedName>
        <fullName evidence="3">Aldolase</fullName>
    </submittedName>
</protein>
<dbReference type="Proteomes" id="UP000599523">
    <property type="component" value="Unassembled WGS sequence"/>
</dbReference>
<sequence>MMQLMMIVNQPDIAAHVAACGVDRIFVDLEYLGKQERQGHLDTWMSRHTPDDISSIRAAIGNTTLLVRLNPWHAGSHGEIEDALTRGADLLMLPMFKSMDEVQGFCRLVRERVPVIPLAETREALNILPLVARTPGVGEIFIGLNDLHLSLGQAFMFQPLADGTLDRIAETLAKANMPFGFGGLARIGEGLLTAERIIGEHIRLGSRSAILSRTFHRQAKTLDELNKEMDFACEIAKLRQFIAASEAAHPSVLESNRQELKQIVSEIALRLANRN</sequence>
<accession>A0A972JAH7</accession>
<proteinExistence type="predicted"/>
<evidence type="ECO:0000313" key="4">
    <source>
        <dbReference type="Proteomes" id="UP000599523"/>
    </source>
</evidence>
<dbReference type="GO" id="GO:0003824">
    <property type="term" value="F:catalytic activity"/>
    <property type="evidence" value="ECO:0007669"/>
    <property type="project" value="InterPro"/>
</dbReference>
<reference evidence="3" key="1">
    <citation type="submission" date="2019-12" db="EMBL/GenBank/DDBJ databases">
        <title>Comparative genomics gives insights into the taxonomy of the Azoarcus-Aromatoleum group and reveals separate origins of nif in the plant-associated Azoarcus and non-plant-associated Aromatoleum sub-groups.</title>
        <authorList>
            <person name="Lafos M."/>
            <person name="Maluk M."/>
            <person name="Batista M."/>
            <person name="Junghare M."/>
            <person name="Carmona M."/>
            <person name="Faoro H."/>
            <person name="Cruz L.M."/>
            <person name="Battistoni F."/>
            <person name="De Souza E."/>
            <person name="Pedrosa F."/>
            <person name="Chen W.-M."/>
            <person name="Poole P.S."/>
            <person name="Dixon R.A."/>
            <person name="James E.K."/>
        </authorList>
    </citation>
    <scope>NUCLEOTIDE SEQUENCE</scope>
    <source>
        <strain evidence="3">NSC3</strain>
    </source>
</reference>
<keyword evidence="4" id="KW-1185">Reference proteome</keyword>
<evidence type="ECO:0000259" key="2">
    <source>
        <dbReference type="Pfam" id="PF03328"/>
    </source>
</evidence>
<evidence type="ECO:0000313" key="3">
    <source>
        <dbReference type="EMBL" id="NMG03098.1"/>
    </source>
</evidence>
<dbReference type="EMBL" id="WTVM01000042">
    <property type="protein sequence ID" value="NMG03098.1"/>
    <property type="molecule type" value="Genomic_DNA"/>
</dbReference>
<dbReference type="GO" id="GO:0046872">
    <property type="term" value="F:metal ion binding"/>
    <property type="evidence" value="ECO:0007669"/>
    <property type="project" value="UniProtKB-KW"/>
</dbReference>
<evidence type="ECO:0000256" key="1">
    <source>
        <dbReference type="ARBA" id="ARBA00022723"/>
    </source>
</evidence>
<dbReference type="Pfam" id="PF03328">
    <property type="entry name" value="HpcH_HpaI"/>
    <property type="match status" value="1"/>
</dbReference>
<dbReference type="InterPro" id="IPR040442">
    <property type="entry name" value="Pyrv_kinase-like_dom_sf"/>
</dbReference>